<evidence type="ECO:0000313" key="1">
    <source>
        <dbReference type="EMBL" id="KAG8100506.1"/>
    </source>
</evidence>
<keyword evidence="2" id="KW-1185">Reference proteome</keyword>
<dbReference type="EMBL" id="JAAALK010000079">
    <property type="protein sequence ID" value="KAG8100506.1"/>
    <property type="molecule type" value="Genomic_DNA"/>
</dbReference>
<dbReference type="AlphaFoldDB" id="A0A8J5X255"/>
<reference evidence="1" key="2">
    <citation type="submission" date="2021-02" db="EMBL/GenBank/DDBJ databases">
        <authorList>
            <person name="Kimball J.A."/>
            <person name="Haas M.W."/>
            <person name="Macchietto M."/>
            <person name="Kono T."/>
            <person name="Duquette J."/>
            <person name="Shao M."/>
        </authorList>
    </citation>
    <scope>NUCLEOTIDE SEQUENCE</scope>
    <source>
        <tissue evidence="1">Fresh leaf tissue</tissue>
    </source>
</reference>
<name>A0A8J5X255_ZIZPA</name>
<sequence>MLFIAVEITGLRVGVVVEAVMATSAAEYEAVDVEDDGPQWLRGRRGRPRHRVQAWRAHGDGTVQKARTS</sequence>
<comment type="caution">
    <text evidence="1">The sequence shown here is derived from an EMBL/GenBank/DDBJ whole genome shotgun (WGS) entry which is preliminary data.</text>
</comment>
<organism evidence="1 2">
    <name type="scientific">Zizania palustris</name>
    <name type="common">Northern wild rice</name>
    <dbReference type="NCBI Taxonomy" id="103762"/>
    <lineage>
        <taxon>Eukaryota</taxon>
        <taxon>Viridiplantae</taxon>
        <taxon>Streptophyta</taxon>
        <taxon>Embryophyta</taxon>
        <taxon>Tracheophyta</taxon>
        <taxon>Spermatophyta</taxon>
        <taxon>Magnoliopsida</taxon>
        <taxon>Liliopsida</taxon>
        <taxon>Poales</taxon>
        <taxon>Poaceae</taxon>
        <taxon>BOP clade</taxon>
        <taxon>Oryzoideae</taxon>
        <taxon>Oryzeae</taxon>
        <taxon>Zizaniinae</taxon>
        <taxon>Zizania</taxon>
    </lineage>
</organism>
<reference evidence="1" key="1">
    <citation type="journal article" date="2021" name="bioRxiv">
        <title>Whole Genome Assembly and Annotation of Northern Wild Rice, Zizania palustris L., Supports a Whole Genome Duplication in the Zizania Genus.</title>
        <authorList>
            <person name="Haas M."/>
            <person name="Kono T."/>
            <person name="Macchietto M."/>
            <person name="Millas R."/>
            <person name="McGilp L."/>
            <person name="Shao M."/>
            <person name="Duquette J."/>
            <person name="Hirsch C.N."/>
            <person name="Kimball J."/>
        </authorList>
    </citation>
    <scope>NUCLEOTIDE SEQUENCE</scope>
    <source>
        <tissue evidence="1">Fresh leaf tissue</tissue>
    </source>
</reference>
<dbReference type="Proteomes" id="UP000729402">
    <property type="component" value="Unassembled WGS sequence"/>
</dbReference>
<evidence type="ECO:0000313" key="2">
    <source>
        <dbReference type="Proteomes" id="UP000729402"/>
    </source>
</evidence>
<proteinExistence type="predicted"/>
<accession>A0A8J5X255</accession>
<protein>
    <submittedName>
        <fullName evidence="1">Uncharacterized protein</fullName>
    </submittedName>
</protein>
<gene>
    <name evidence="1" type="ORF">GUJ93_ZPchr0013g34095</name>
</gene>